<evidence type="ECO:0000256" key="1">
    <source>
        <dbReference type="ARBA" id="ARBA00023015"/>
    </source>
</evidence>
<feature type="compositionally biased region" description="Polar residues" evidence="4">
    <location>
        <begin position="268"/>
        <end position="278"/>
    </location>
</feature>
<feature type="region of interest" description="Disordered" evidence="4">
    <location>
        <begin position="254"/>
        <end position="278"/>
    </location>
</feature>
<evidence type="ECO:0000313" key="6">
    <source>
        <dbReference type="EMBL" id="NGN95821.1"/>
    </source>
</evidence>
<dbReference type="InterPro" id="IPR018060">
    <property type="entry name" value="HTH_AraC"/>
</dbReference>
<gene>
    <name evidence="6" type="ORF">G5C66_24165</name>
</gene>
<keyword evidence="7" id="KW-1185">Reference proteome</keyword>
<keyword evidence="3" id="KW-0804">Transcription</keyword>
<dbReference type="GO" id="GO:0043565">
    <property type="term" value="F:sequence-specific DNA binding"/>
    <property type="evidence" value="ECO:0007669"/>
    <property type="project" value="InterPro"/>
</dbReference>
<evidence type="ECO:0000256" key="2">
    <source>
        <dbReference type="ARBA" id="ARBA00023125"/>
    </source>
</evidence>
<reference evidence="6 7" key="1">
    <citation type="submission" date="2020-02" db="EMBL/GenBank/DDBJ databases">
        <title>Whole-genome analyses of novel actinobacteria.</title>
        <authorList>
            <person name="Sahin N."/>
        </authorList>
    </citation>
    <scope>NUCLEOTIDE SEQUENCE [LARGE SCALE GENOMIC DNA]</scope>
    <source>
        <strain evidence="6 7">KC13</strain>
    </source>
</reference>
<evidence type="ECO:0000256" key="4">
    <source>
        <dbReference type="SAM" id="MobiDB-lite"/>
    </source>
</evidence>
<evidence type="ECO:0000259" key="5">
    <source>
        <dbReference type="PROSITE" id="PS01124"/>
    </source>
</evidence>
<proteinExistence type="predicted"/>
<accession>A0A6M1RBD8</accession>
<name>A0A6M1RBD8_9ACTN</name>
<dbReference type="SMART" id="SM00342">
    <property type="entry name" value="HTH_ARAC"/>
    <property type="match status" value="1"/>
</dbReference>
<evidence type="ECO:0000256" key="3">
    <source>
        <dbReference type="ARBA" id="ARBA00023163"/>
    </source>
</evidence>
<sequence length="278" mass="29369">MTGVTRELVRLPTHPGLQGLVAGVVGFREQSDTPLERRQPAGTLLPLVLSFGDPFEVVEVAAGQGEGTYGSFLSGFMPGPASTRSGRSHACVQVYLTPLGVTRLLGLPGREVAASVVAVDDLVPELGTSFSGQLAEAGTWRQRFDLVQSALLTRAGDPPDPLVSWLWDRITGSGGRARIRDLVAETGWSHRYVTTSFQRTVGLTPKAAAGVVRFERAAADLGRLPVAEVAARHGYADQSHLTRDTVRYAGEPPAALAASRRPTAHTALGTTPAGSRVS</sequence>
<feature type="domain" description="HTH araC/xylS-type" evidence="5">
    <location>
        <begin position="160"/>
        <end position="259"/>
    </location>
</feature>
<dbReference type="PANTHER" id="PTHR46796:SF15">
    <property type="entry name" value="BLL1074 PROTEIN"/>
    <property type="match status" value="1"/>
</dbReference>
<protein>
    <submittedName>
        <fullName evidence="6">AraC family transcriptional regulator</fullName>
    </submittedName>
</protein>
<dbReference type="PANTHER" id="PTHR46796">
    <property type="entry name" value="HTH-TYPE TRANSCRIPTIONAL ACTIVATOR RHAS-RELATED"/>
    <property type="match status" value="1"/>
</dbReference>
<dbReference type="Gene3D" id="1.10.10.60">
    <property type="entry name" value="Homeodomain-like"/>
    <property type="match status" value="1"/>
</dbReference>
<dbReference type="Pfam" id="PF12833">
    <property type="entry name" value="HTH_18"/>
    <property type="match status" value="1"/>
</dbReference>
<dbReference type="AlphaFoldDB" id="A0A6M1RBD8"/>
<dbReference type="InterPro" id="IPR050204">
    <property type="entry name" value="AraC_XylS_family_regulators"/>
</dbReference>
<keyword evidence="1" id="KW-0805">Transcription regulation</keyword>
<dbReference type="GO" id="GO:0003700">
    <property type="term" value="F:DNA-binding transcription factor activity"/>
    <property type="evidence" value="ECO:0007669"/>
    <property type="project" value="InterPro"/>
</dbReference>
<dbReference type="Proteomes" id="UP000483261">
    <property type="component" value="Unassembled WGS sequence"/>
</dbReference>
<dbReference type="RefSeq" id="WP_165113989.1">
    <property type="nucleotide sequence ID" value="NZ_JAALAA010000031.1"/>
</dbReference>
<keyword evidence="2" id="KW-0238">DNA-binding</keyword>
<evidence type="ECO:0000313" key="7">
    <source>
        <dbReference type="Proteomes" id="UP000483261"/>
    </source>
</evidence>
<comment type="caution">
    <text evidence="6">The sequence shown here is derived from an EMBL/GenBank/DDBJ whole genome shotgun (WGS) entry which is preliminary data.</text>
</comment>
<dbReference type="PROSITE" id="PS01124">
    <property type="entry name" value="HTH_ARAC_FAMILY_2"/>
    <property type="match status" value="1"/>
</dbReference>
<dbReference type="EMBL" id="JAALAA010000031">
    <property type="protein sequence ID" value="NGN95821.1"/>
    <property type="molecule type" value="Genomic_DNA"/>
</dbReference>
<organism evidence="6 7">
    <name type="scientific">Nocardioides turkmenicus</name>
    <dbReference type="NCBI Taxonomy" id="2711220"/>
    <lineage>
        <taxon>Bacteria</taxon>
        <taxon>Bacillati</taxon>
        <taxon>Actinomycetota</taxon>
        <taxon>Actinomycetes</taxon>
        <taxon>Propionibacteriales</taxon>
        <taxon>Nocardioidaceae</taxon>
        <taxon>Nocardioides</taxon>
    </lineage>
</organism>